<accession>A0A454XRT5</accession>
<evidence type="ECO:0000313" key="1">
    <source>
        <dbReference type="EnsemblMetazoa" id="PPA38926.1"/>
    </source>
</evidence>
<dbReference type="EnsemblMetazoa" id="PPA38926.1">
    <property type="protein sequence ID" value="PPA38926.1"/>
    <property type="gene ID" value="WBGene00277295"/>
</dbReference>
<organism evidence="1 2">
    <name type="scientific">Pristionchus pacificus</name>
    <name type="common">Parasitic nematode worm</name>
    <dbReference type="NCBI Taxonomy" id="54126"/>
    <lineage>
        <taxon>Eukaryota</taxon>
        <taxon>Metazoa</taxon>
        <taxon>Ecdysozoa</taxon>
        <taxon>Nematoda</taxon>
        <taxon>Chromadorea</taxon>
        <taxon>Rhabditida</taxon>
        <taxon>Rhabditina</taxon>
        <taxon>Diplogasteromorpha</taxon>
        <taxon>Diplogasteroidea</taxon>
        <taxon>Neodiplogasteridae</taxon>
        <taxon>Pristionchus</taxon>
    </lineage>
</organism>
<reference evidence="2" key="1">
    <citation type="journal article" date="2008" name="Nat. Genet.">
        <title>The Pristionchus pacificus genome provides a unique perspective on nematode lifestyle and parasitism.</title>
        <authorList>
            <person name="Dieterich C."/>
            <person name="Clifton S.W."/>
            <person name="Schuster L.N."/>
            <person name="Chinwalla A."/>
            <person name="Delehaunty K."/>
            <person name="Dinkelacker I."/>
            <person name="Fulton L."/>
            <person name="Fulton R."/>
            <person name="Godfrey J."/>
            <person name="Minx P."/>
            <person name="Mitreva M."/>
            <person name="Roeseler W."/>
            <person name="Tian H."/>
            <person name="Witte H."/>
            <person name="Yang S.P."/>
            <person name="Wilson R.K."/>
            <person name="Sommer R.J."/>
        </authorList>
    </citation>
    <scope>NUCLEOTIDE SEQUENCE [LARGE SCALE GENOMIC DNA]</scope>
    <source>
        <strain evidence="2">PS312</strain>
    </source>
</reference>
<keyword evidence="2" id="KW-1185">Reference proteome</keyword>
<sequence length="75" mass="8915">MEIFAGLYVTLVFIVVCILMAICYNWRRFVQEFDEVYPEEDVDAQDEEETPLHDGPRLYRTDKEIIQLLKDNMLA</sequence>
<dbReference type="Proteomes" id="UP000005239">
    <property type="component" value="Unassembled WGS sequence"/>
</dbReference>
<gene>
    <name evidence="1" type="primary">WBGene00277295</name>
</gene>
<evidence type="ECO:0000313" key="2">
    <source>
        <dbReference type="Proteomes" id="UP000005239"/>
    </source>
</evidence>
<dbReference type="AlphaFoldDB" id="A0A454XRT5"/>
<name>A0A454XRT5_PRIPA</name>
<proteinExistence type="predicted"/>
<protein>
    <submittedName>
        <fullName evidence="1">Uncharacterized protein</fullName>
    </submittedName>
</protein>
<accession>A0A8R1YVF9</accession>
<reference evidence="1" key="2">
    <citation type="submission" date="2022-06" db="UniProtKB">
        <authorList>
            <consortium name="EnsemblMetazoa"/>
        </authorList>
    </citation>
    <scope>IDENTIFICATION</scope>
    <source>
        <strain evidence="1">PS312</strain>
    </source>
</reference>